<accession>A0A918XNK9</accession>
<dbReference type="SUPFAM" id="SSF46785">
    <property type="entry name" value="Winged helix' DNA-binding domain"/>
    <property type="match status" value="1"/>
</dbReference>
<name>A0A918XNK9_9PROT</name>
<evidence type="ECO:0000256" key="1">
    <source>
        <dbReference type="ARBA" id="ARBA00023125"/>
    </source>
</evidence>
<proteinExistence type="predicted"/>
<dbReference type="NCBIfam" id="TIGR00738">
    <property type="entry name" value="rrf2_super"/>
    <property type="match status" value="1"/>
</dbReference>
<sequence length="146" mass="15817">MQLSQFTDYALRTLILAALNAGRRTTIEEVATTYGISKEHVRKVVHQLTRLGFLEATRGRGGGLRLAMPAEAIRIGDVVRGTETGFAMAECLRRDRQGACPIDGICRLTGMLRGASNAFLAELDRHTLADAVANRPALLTRLTPAA</sequence>
<dbReference type="GO" id="GO:0003677">
    <property type="term" value="F:DNA binding"/>
    <property type="evidence" value="ECO:0007669"/>
    <property type="project" value="UniProtKB-KW"/>
</dbReference>
<dbReference type="AlphaFoldDB" id="A0A918XNK9"/>
<dbReference type="Gene3D" id="1.10.10.10">
    <property type="entry name" value="Winged helix-like DNA-binding domain superfamily/Winged helix DNA-binding domain"/>
    <property type="match status" value="1"/>
</dbReference>
<dbReference type="GO" id="GO:0005829">
    <property type="term" value="C:cytosol"/>
    <property type="evidence" value="ECO:0007669"/>
    <property type="project" value="TreeGrafter"/>
</dbReference>
<protein>
    <submittedName>
        <fullName evidence="2">Rrf2 family transcriptional regulator</fullName>
    </submittedName>
</protein>
<dbReference type="PANTHER" id="PTHR33221">
    <property type="entry name" value="WINGED HELIX-TURN-HELIX TRANSCRIPTIONAL REGULATOR, RRF2 FAMILY"/>
    <property type="match status" value="1"/>
</dbReference>
<evidence type="ECO:0000313" key="2">
    <source>
        <dbReference type="EMBL" id="GHD39072.1"/>
    </source>
</evidence>
<reference evidence="2" key="2">
    <citation type="submission" date="2020-09" db="EMBL/GenBank/DDBJ databases">
        <authorList>
            <person name="Sun Q."/>
            <person name="Kim S."/>
        </authorList>
    </citation>
    <scope>NUCLEOTIDE SEQUENCE</scope>
    <source>
        <strain evidence="2">KCTC 42651</strain>
    </source>
</reference>
<dbReference type="PROSITE" id="PS51197">
    <property type="entry name" value="HTH_RRF2_2"/>
    <property type="match status" value="1"/>
</dbReference>
<reference evidence="2" key="1">
    <citation type="journal article" date="2014" name="Int. J. Syst. Evol. Microbiol.">
        <title>Complete genome sequence of Corynebacterium casei LMG S-19264T (=DSM 44701T), isolated from a smear-ripened cheese.</title>
        <authorList>
            <consortium name="US DOE Joint Genome Institute (JGI-PGF)"/>
            <person name="Walter F."/>
            <person name="Albersmeier A."/>
            <person name="Kalinowski J."/>
            <person name="Ruckert C."/>
        </authorList>
    </citation>
    <scope>NUCLEOTIDE SEQUENCE</scope>
    <source>
        <strain evidence="2">KCTC 42651</strain>
    </source>
</reference>
<comment type="caution">
    <text evidence="2">The sequence shown here is derived from an EMBL/GenBank/DDBJ whole genome shotgun (WGS) entry which is preliminary data.</text>
</comment>
<dbReference type="Proteomes" id="UP000630353">
    <property type="component" value="Unassembled WGS sequence"/>
</dbReference>
<dbReference type="PANTHER" id="PTHR33221:SF4">
    <property type="entry name" value="HTH-TYPE TRANSCRIPTIONAL REPRESSOR NSRR"/>
    <property type="match status" value="1"/>
</dbReference>
<keyword evidence="3" id="KW-1185">Reference proteome</keyword>
<organism evidence="2 3">
    <name type="scientific">Thalassobaculum fulvum</name>
    <dbReference type="NCBI Taxonomy" id="1633335"/>
    <lineage>
        <taxon>Bacteria</taxon>
        <taxon>Pseudomonadati</taxon>
        <taxon>Pseudomonadota</taxon>
        <taxon>Alphaproteobacteria</taxon>
        <taxon>Rhodospirillales</taxon>
        <taxon>Thalassobaculaceae</taxon>
        <taxon>Thalassobaculum</taxon>
    </lineage>
</organism>
<dbReference type="EMBL" id="BMZS01000001">
    <property type="protein sequence ID" value="GHD39072.1"/>
    <property type="molecule type" value="Genomic_DNA"/>
</dbReference>
<dbReference type="InterPro" id="IPR036388">
    <property type="entry name" value="WH-like_DNA-bd_sf"/>
</dbReference>
<gene>
    <name evidence="2" type="ORF">GCM10017083_00520</name>
</gene>
<keyword evidence="1" id="KW-0238">DNA-binding</keyword>
<dbReference type="InterPro" id="IPR000944">
    <property type="entry name" value="Tscrpt_reg_Rrf2"/>
</dbReference>
<dbReference type="InterPro" id="IPR036390">
    <property type="entry name" value="WH_DNA-bd_sf"/>
</dbReference>
<dbReference type="RefSeq" id="WP_189986907.1">
    <property type="nucleotide sequence ID" value="NZ_BMZS01000001.1"/>
</dbReference>
<evidence type="ECO:0000313" key="3">
    <source>
        <dbReference type="Proteomes" id="UP000630353"/>
    </source>
</evidence>
<dbReference type="Pfam" id="PF02082">
    <property type="entry name" value="Rrf2"/>
    <property type="match status" value="1"/>
</dbReference>
<dbReference type="GO" id="GO:0003700">
    <property type="term" value="F:DNA-binding transcription factor activity"/>
    <property type="evidence" value="ECO:0007669"/>
    <property type="project" value="TreeGrafter"/>
</dbReference>